<keyword evidence="9" id="KW-0443">Lipid metabolism</keyword>
<evidence type="ECO:0000313" key="20">
    <source>
        <dbReference type="Proteomes" id="UP000320811"/>
    </source>
</evidence>
<evidence type="ECO:0000256" key="9">
    <source>
        <dbReference type="ARBA" id="ARBA00023098"/>
    </source>
</evidence>
<evidence type="ECO:0000256" key="10">
    <source>
        <dbReference type="ARBA" id="ARBA00023160"/>
    </source>
</evidence>
<dbReference type="PROSITE" id="PS00606">
    <property type="entry name" value="KS3_1"/>
    <property type="match status" value="1"/>
</dbReference>
<keyword evidence="5" id="KW-0963">Cytoplasm</keyword>
<comment type="similarity">
    <text evidence="2 17">Belongs to the thiolase-like superfamily. Beta-ketoacyl-ACP synthases family.</text>
</comment>
<evidence type="ECO:0000256" key="4">
    <source>
        <dbReference type="ARBA" id="ARBA00013191"/>
    </source>
</evidence>
<sequence>MNRVVITGLGIYSCIGKDMQEVRDSLYAGKSGIVLDPERKAFGYRSGLTGAIQRPELKGLLDRRARLMMPEQAEFAYMATREALAQANMTPEYIDKTPIGLLYGNDSSAKPVVEANDIMRAKKDTMLVGSGSVFQTMNSTVNMNLATIFKLRGVNFTVSAACASGSHAIGLGYMFIRNGMQDAVICGGAQEVNLYAMGNFDAIAAFSTREDDPTRASRPFDRDRDGLVPSGGAATVILESLESAQRRGATILGEVLGYGFSSNGGHISNPTVDGPVRSLQIALQDAGLQPGDIEYINAHATSTAAGDASEAKAIHEVFGGSKPYVSSTKSMTGHECWMAGASEIVYSMLMMQHSFIAPNINLENPDDDAARLNIVTHTLDKNFNIFLSNSFGFGGTNSSLIVRGWNGK</sequence>
<dbReference type="Pfam" id="PF02801">
    <property type="entry name" value="Ketoacyl-synt_C"/>
    <property type="match status" value="1"/>
</dbReference>
<evidence type="ECO:0000256" key="5">
    <source>
        <dbReference type="ARBA" id="ARBA00022490"/>
    </source>
</evidence>
<evidence type="ECO:0000256" key="15">
    <source>
        <dbReference type="ARBA" id="ARBA00048121"/>
    </source>
</evidence>
<organism evidence="19 20">
    <name type="scientific">Chitinophaga polysaccharea</name>
    <dbReference type="NCBI Taxonomy" id="1293035"/>
    <lineage>
        <taxon>Bacteria</taxon>
        <taxon>Pseudomonadati</taxon>
        <taxon>Bacteroidota</taxon>
        <taxon>Chitinophagia</taxon>
        <taxon>Chitinophagales</taxon>
        <taxon>Chitinophagaceae</taxon>
        <taxon>Chitinophaga</taxon>
    </lineage>
</organism>
<keyword evidence="11" id="KW-0012">Acyltransferase</keyword>
<evidence type="ECO:0000256" key="16">
    <source>
        <dbReference type="ARBA" id="ARBA00048506"/>
    </source>
</evidence>
<accession>A0A561PGJ0</accession>
<evidence type="ECO:0000256" key="11">
    <source>
        <dbReference type="ARBA" id="ARBA00023315"/>
    </source>
</evidence>
<evidence type="ECO:0000259" key="18">
    <source>
        <dbReference type="PROSITE" id="PS52004"/>
    </source>
</evidence>
<keyword evidence="6" id="KW-0444">Lipid biosynthesis</keyword>
<dbReference type="InterPro" id="IPR014030">
    <property type="entry name" value="Ketoacyl_synth_N"/>
</dbReference>
<dbReference type="PANTHER" id="PTHR11712">
    <property type="entry name" value="POLYKETIDE SYNTHASE-RELATED"/>
    <property type="match status" value="1"/>
</dbReference>
<dbReference type="GO" id="GO:0005829">
    <property type="term" value="C:cytosol"/>
    <property type="evidence" value="ECO:0007669"/>
    <property type="project" value="TreeGrafter"/>
</dbReference>
<feature type="domain" description="Ketosynthase family 3 (KS3)" evidence="18">
    <location>
        <begin position="1"/>
        <end position="404"/>
    </location>
</feature>
<proteinExistence type="inferred from homology"/>
<dbReference type="PROSITE" id="PS00098">
    <property type="entry name" value="THIOLASE_1"/>
    <property type="match status" value="1"/>
</dbReference>
<evidence type="ECO:0000256" key="13">
    <source>
        <dbReference type="ARBA" id="ARBA00041620"/>
    </source>
</evidence>
<comment type="catalytic activity">
    <reaction evidence="16">
        <text>a fatty acyl-[ACP] + malonyl-[ACP] + H(+) = a 3-oxoacyl-[ACP] + holo-[ACP] + CO2</text>
        <dbReference type="Rhea" id="RHEA:22836"/>
        <dbReference type="Rhea" id="RHEA-COMP:9623"/>
        <dbReference type="Rhea" id="RHEA-COMP:9685"/>
        <dbReference type="Rhea" id="RHEA-COMP:9916"/>
        <dbReference type="Rhea" id="RHEA-COMP:14125"/>
        <dbReference type="ChEBI" id="CHEBI:15378"/>
        <dbReference type="ChEBI" id="CHEBI:16526"/>
        <dbReference type="ChEBI" id="CHEBI:64479"/>
        <dbReference type="ChEBI" id="CHEBI:78449"/>
        <dbReference type="ChEBI" id="CHEBI:78776"/>
        <dbReference type="ChEBI" id="CHEBI:138651"/>
        <dbReference type="EC" id="2.3.1.41"/>
    </reaction>
    <physiologicalReaction direction="left-to-right" evidence="16">
        <dbReference type="Rhea" id="RHEA:22837"/>
    </physiologicalReaction>
</comment>
<evidence type="ECO:0000256" key="2">
    <source>
        <dbReference type="ARBA" id="ARBA00008467"/>
    </source>
</evidence>
<evidence type="ECO:0000256" key="1">
    <source>
        <dbReference type="ARBA" id="ARBA00004496"/>
    </source>
</evidence>
<dbReference type="EC" id="2.3.1.41" evidence="4"/>
<evidence type="ECO:0000256" key="14">
    <source>
        <dbReference type="ARBA" id="ARBA00042143"/>
    </source>
</evidence>
<comment type="caution">
    <text evidence="19">The sequence shown here is derived from an EMBL/GenBank/DDBJ whole genome shotgun (WGS) entry which is preliminary data.</text>
</comment>
<evidence type="ECO:0000313" key="19">
    <source>
        <dbReference type="EMBL" id="TWF37241.1"/>
    </source>
</evidence>
<evidence type="ECO:0000256" key="12">
    <source>
        <dbReference type="ARBA" id="ARBA00039450"/>
    </source>
</evidence>
<gene>
    <name evidence="19" type="ORF">FHW36_107167</name>
</gene>
<dbReference type="SUPFAM" id="SSF53901">
    <property type="entry name" value="Thiolase-like"/>
    <property type="match status" value="2"/>
</dbReference>
<keyword evidence="8" id="KW-0276">Fatty acid metabolism</keyword>
<dbReference type="Gene3D" id="3.40.47.10">
    <property type="match status" value="1"/>
</dbReference>
<comment type="catalytic activity">
    <reaction evidence="15">
        <text>(3Z)-decenoyl-[ACP] + malonyl-[ACP] + H(+) = 3-oxo-(5Z)-dodecenoyl-[ACP] + holo-[ACP] + CO2</text>
        <dbReference type="Rhea" id="RHEA:54940"/>
        <dbReference type="Rhea" id="RHEA-COMP:9623"/>
        <dbReference type="Rhea" id="RHEA-COMP:9685"/>
        <dbReference type="Rhea" id="RHEA-COMP:9927"/>
        <dbReference type="Rhea" id="RHEA-COMP:14042"/>
        <dbReference type="ChEBI" id="CHEBI:15378"/>
        <dbReference type="ChEBI" id="CHEBI:16526"/>
        <dbReference type="ChEBI" id="CHEBI:64479"/>
        <dbReference type="ChEBI" id="CHEBI:78449"/>
        <dbReference type="ChEBI" id="CHEBI:78798"/>
        <dbReference type="ChEBI" id="CHEBI:138410"/>
    </reaction>
    <physiologicalReaction direction="left-to-right" evidence="15">
        <dbReference type="Rhea" id="RHEA:54941"/>
    </physiologicalReaction>
</comment>
<dbReference type="Pfam" id="PF00109">
    <property type="entry name" value="ketoacyl-synt"/>
    <property type="match status" value="1"/>
</dbReference>
<name>A0A561PGJ0_9BACT</name>
<dbReference type="InterPro" id="IPR020615">
    <property type="entry name" value="Thiolase_acyl_enz_int_AS"/>
</dbReference>
<evidence type="ECO:0000256" key="3">
    <source>
        <dbReference type="ARBA" id="ARBA00011738"/>
    </source>
</evidence>
<evidence type="ECO:0000256" key="8">
    <source>
        <dbReference type="ARBA" id="ARBA00022832"/>
    </source>
</evidence>
<dbReference type="PANTHER" id="PTHR11712:SF306">
    <property type="entry name" value="3-OXOACYL-[ACYL-CARRIER-PROTEIN] SYNTHASE 1"/>
    <property type="match status" value="1"/>
</dbReference>
<reference evidence="19 20" key="1">
    <citation type="submission" date="2019-06" db="EMBL/GenBank/DDBJ databases">
        <title>Sorghum-associated microbial communities from plants grown in Nebraska, USA.</title>
        <authorList>
            <person name="Schachtman D."/>
        </authorList>
    </citation>
    <scope>NUCLEOTIDE SEQUENCE [LARGE SCALE GENOMIC DNA]</scope>
    <source>
        <strain evidence="19 20">1209</strain>
    </source>
</reference>
<keyword evidence="20" id="KW-1185">Reference proteome</keyword>
<dbReference type="CDD" id="cd00834">
    <property type="entry name" value="KAS_I_II"/>
    <property type="match status" value="1"/>
</dbReference>
<dbReference type="InterPro" id="IPR020841">
    <property type="entry name" value="PKS_Beta-ketoAc_synthase_dom"/>
</dbReference>
<keyword evidence="7 17" id="KW-0808">Transferase</keyword>
<dbReference type="InterPro" id="IPR014031">
    <property type="entry name" value="Ketoacyl_synth_C"/>
</dbReference>
<evidence type="ECO:0000256" key="7">
    <source>
        <dbReference type="ARBA" id="ARBA00022679"/>
    </source>
</evidence>
<dbReference type="GO" id="GO:0006633">
    <property type="term" value="P:fatty acid biosynthetic process"/>
    <property type="evidence" value="ECO:0007669"/>
    <property type="project" value="UniProtKB-KW"/>
</dbReference>
<dbReference type="InterPro" id="IPR016039">
    <property type="entry name" value="Thiolase-like"/>
</dbReference>
<evidence type="ECO:0000256" key="6">
    <source>
        <dbReference type="ARBA" id="ARBA00022516"/>
    </source>
</evidence>
<dbReference type="AlphaFoldDB" id="A0A561PGJ0"/>
<dbReference type="EMBL" id="VIWO01000007">
    <property type="protein sequence ID" value="TWF37241.1"/>
    <property type="molecule type" value="Genomic_DNA"/>
</dbReference>
<evidence type="ECO:0000256" key="17">
    <source>
        <dbReference type="RuleBase" id="RU003694"/>
    </source>
</evidence>
<dbReference type="Proteomes" id="UP000320811">
    <property type="component" value="Unassembled WGS sequence"/>
</dbReference>
<dbReference type="GO" id="GO:0004315">
    <property type="term" value="F:3-oxoacyl-[acyl-carrier-protein] synthase activity"/>
    <property type="evidence" value="ECO:0007669"/>
    <property type="project" value="UniProtKB-EC"/>
</dbReference>
<comment type="subcellular location">
    <subcellularLocation>
        <location evidence="1">Cytoplasm</location>
    </subcellularLocation>
</comment>
<dbReference type="RefSeq" id="WP_145672186.1">
    <property type="nucleotide sequence ID" value="NZ_VIWO01000007.1"/>
</dbReference>
<dbReference type="SMART" id="SM00825">
    <property type="entry name" value="PKS_KS"/>
    <property type="match status" value="1"/>
</dbReference>
<comment type="subunit">
    <text evidence="3">Homodimer.</text>
</comment>
<dbReference type="InterPro" id="IPR018201">
    <property type="entry name" value="Ketoacyl_synth_AS"/>
</dbReference>
<dbReference type="PROSITE" id="PS52004">
    <property type="entry name" value="KS3_2"/>
    <property type="match status" value="1"/>
</dbReference>
<dbReference type="InterPro" id="IPR000794">
    <property type="entry name" value="Beta-ketoacyl_synthase"/>
</dbReference>
<dbReference type="OrthoDB" id="9808669at2"/>
<protein>
    <recommendedName>
        <fullName evidence="12">3-oxoacyl-[acyl-carrier-protein] synthase 1</fullName>
        <ecNumber evidence="4">2.3.1.41</ecNumber>
    </recommendedName>
    <alternativeName>
        <fullName evidence="13">3-oxoacyl-[acyl-carrier-protein] synthase I</fullName>
    </alternativeName>
    <alternativeName>
        <fullName evidence="14">Beta-ketoacyl-ACP synthase I</fullName>
    </alternativeName>
</protein>
<keyword evidence="10" id="KW-0275">Fatty acid biosynthesis</keyword>